<feature type="domain" description="ABC transporter" evidence="9">
    <location>
        <begin position="362"/>
        <end position="601"/>
    </location>
</feature>
<dbReference type="SMART" id="SM00382">
    <property type="entry name" value="AAA"/>
    <property type="match status" value="1"/>
</dbReference>
<dbReference type="Gene3D" id="3.40.50.300">
    <property type="entry name" value="P-loop containing nucleotide triphosphate hydrolases"/>
    <property type="match status" value="1"/>
</dbReference>
<feature type="domain" description="ABC transmembrane type-1" evidence="10">
    <location>
        <begin position="41"/>
        <end position="328"/>
    </location>
</feature>
<comment type="function">
    <text evidence="7">Part of an ABC transporter complex. Transmembrane domains (TMD) form a pore in the inner membrane and the ATP-binding domain (NBD) is responsible for energy generation.</text>
</comment>
<comment type="subcellular location">
    <subcellularLocation>
        <location evidence="1">Cell membrane</location>
        <topology evidence="1">Multi-pass membrane protein</topology>
    </subcellularLocation>
</comment>
<comment type="caution">
    <text evidence="11">The sequence shown here is derived from an EMBL/GenBank/DDBJ whole genome shotgun (WGS) entry which is preliminary data.</text>
</comment>
<dbReference type="InterPro" id="IPR011527">
    <property type="entry name" value="ABC1_TM_dom"/>
</dbReference>
<dbReference type="GO" id="GO:0005886">
    <property type="term" value="C:plasma membrane"/>
    <property type="evidence" value="ECO:0007669"/>
    <property type="project" value="UniProtKB-SubCell"/>
</dbReference>
<dbReference type="GO" id="GO:0005524">
    <property type="term" value="F:ATP binding"/>
    <property type="evidence" value="ECO:0007669"/>
    <property type="project" value="UniProtKB-KW"/>
</dbReference>
<dbReference type="PROSITE" id="PS50893">
    <property type="entry name" value="ABC_TRANSPORTER_2"/>
    <property type="match status" value="1"/>
</dbReference>
<keyword evidence="6 8" id="KW-0472">Membrane</keyword>
<evidence type="ECO:0000256" key="8">
    <source>
        <dbReference type="SAM" id="Phobius"/>
    </source>
</evidence>
<dbReference type="PANTHER" id="PTHR43394:SF1">
    <property type="entry name" value="ATP-BINDING CASSETTE SUB-FAMILY B MEMBER 10, MITOCHONDRIAL"/>
    <property type="match status" value="1"/>
</dbReference>
<dbReference type="EMBL" id="QXXQ01000009">
    <property type="protein sequence ID" value="RID90961.1"/>
    <property type="molecule type" value="Genomic_DNA"/>
</dbReference>
<dbReference type="Pfam" id="PF00664">
    <property type="entry name" value="ABC_membrane"/>
    <property type="match status" value="1"/>
</dbReference>
<dbReference type="Proteomes" id="UP000266649">
    <property type="component" value="Unassembled WGS sequence"/>
</dbReference>
<evidence type="ECO:0000256" key="6">
    <source>
        <dbReference type="ARBA" id="ARBA00023136"/>
    </source>
</evidence>
<dbReference type="PROSITE" id="PS00211">
    <property type="entry name" value="ABC_TRANSPORTER_1"/>
    <property type="match status" value="1"/>
</dbReference>
<keyword evidence="4 11" id="KW-0067">ATP-binding</keyword>
<evidence type="ECO:0000256" key="1">
    <source>
        <dbReference type="ARBA" id="ARBA00004651"/>
    </source>
</evidence>
<keyword evidence="2 8" id="KW-0812">Transmembrane</keyword>
<dbReference type="InterPro" id="IPR003593">
    <property type="entry name" value="AAA+_ATPase"/>
</dbReference>
<name>A0A398BPY2_9RHOB</name>
<gene>
    <name evidence="11" type="ORF">D2N39_15340</name>
</gene>
<evidence type="ECO:0000259" key="9">
    <source>
        <dbReference type="PROSITE" id="PS50893"/>
    </source>
</evidence>
<dbReference type="OrthoDB" id="9808328at2"/>
<evidence type="ECO:0000256" key="7">
    <source>
        <dbReference type="ARBA" id="ARBA00024725"/>
    </source>
</evidence>
<dbReference type="Pfam" id="PF00005">
    <property type="entry name" value="ABC_tran"/>
    <property type="match status" value="1"/>
</dbReference>
<keyword evidence="12" id="KW-1185">Reference proteome</keyword>
<dbReference type="InterPro" id="IPR039421">
    <property type="entry name" value="Type_1_exporter"/>
</dbReference>
<accession>A0A398BPY2</accession>
<organism evidence="11 12">
    <name type="scientific">Gemmobacter lutimaris</name>
    <dbReference type="NCBI Taxonomy" id="2306023"/>
    <lineage>
        <taxon>Bacteria</taxon>
        <taxon>Pseudomonadati</taxon>
        <taxon>Pseudomonadota</taxon>
        <taxon>Alphaproteobacteria</taxon>
        <taxon>Rhodobacterales</taxon>
        <taxon>Paracoccaceae</taxon>
        <taxon>Gemmobacter</taxon>
    </lineage>
</organism>
<dbReference type="InterPro" id="IPR027417">
    <property type="entry name" value="P-loop_NTPase"/>
</dbReference>
<dbReference type="GO" id="GO:0015421">
    <property type="term" value="F:ABC-type oligopeptide transporter activity"/>
    <property type="evidence" value="ECO:0007669"/>
    <property type="project" value="TreeGrafter"/>
</dbReference>
<feature type="transmembrane region" description="Helical" evidence="8">
    <location>
        <begin position="74"/>
        <end position="93"/>
    </location>
</feature>
<evidence type="ECO:0000256" key="2">
    <source>
        <dbReference type="ARBA" id="ARBA00022692"/>
    </source>
</evidence>
<dbReference type="RefSeq" id="WP_119135653.1">
    <property type="nucleotide sequence ID" value="NZ_QXXQ01000009.1"/>
</dbReference>
<dbReference type="SUPFAM" id="SSF90123">
    <property type="entry name" value="ABC transporter transmembrane region"/>
    <property type="match status" value="1"/>
</dbReference>
<dbReference type="InterPro" id="IPR036640">
    <property type="entry name" value="ABC1_TM_sf"/>
</dbReference>
<keyword evidence="5 8" id="KW-1133">Transmembrane helix</keyword>
<dbReference type="AlphaFoldDB" id="A0A398BPY2"/>
<dbReference type="Gene3D" id="1.20.1560.10">
    <property type="entry name" value="ABC transporter type 1, transmembrane domain"/>
    <property type="match status" value="1"/>
</dbReference>
<evidence type="ECO:0000256" key="5">
    <source>
        <dbReference type="ARBA" id="ARBA00022989"/>
    </source>
</evidence>
<feature type="transmembrane region" description="Helical" evidence="8">
    <location>
        <begin position="268"/>
        <end position="292"/>
    </location>
</feature>
<evidence type="ECO:0000256" key="4">
    <source>
        <dbReference type="ARBA" id="ARBA00022840"/>
    </source>
</evidence>
<dbReference type="FunFam" id="3.40.50.300:FF:000218">
    <property type="entry name" value="Multidrug ABC transporter ATP-binding protein"/>
    <property type="match status" value="1"/>
</dbReference>
<keyword evidence="3" id="KW-0547">Nucleotide-binding</keyword>
<dbReference type="PROSITE" id="PS50929">
    <property type="entry name" value="ABC_TM1F"/>
    <property type="match status" value="1"/>
</dbReference>
<evidence type="ECO:0000313" key="11">
    <source>
        <dbReference type="EMBL" id="RID90961.1"/>
    </source>
</evidence>
<dbReference type="InterPro" id="IPR017871">
    <property type="entry name" value="ABC_transporter-like_CS"/>
</dbReference>
<dbReference type="InterPro" id="IPR003439">
    <property type="entry name" value="ABC_transporter-like_ATP-bd"/>
</dbReference>
<evidence type="ECO:0000256" key="3">
    <source>
        <dbReference type="ARBA" id="ARBA00022741"/>
    </source>
</evidence>
<feature type="transmembrane region" description="Helical" evidence="8">
    <location>
        <begin position="187"/>
        <end position="204"/>
    </location>
</feature>
<dbReference type="PANTHER" id="PTHR43394">
    <property type="entry name" value="ATP-DEPENDENT PERMEASE MDL1, MITOCHONDRIAL"/>
    <property type="match status" value="1"/>
</dbReference>
<protein>
    <submittedName>
        <fullName evidence="11">ABC transporter ATP-binding protein</fullName>
    </submittedName>
</protein>
<dbReference type="GO" id="GO:0016887">
    <property type="term" value="F:ATP hydrolysis activity"/>
    <property type="evidence" value="ECO:0007669"/>
    <property type="project" value="InterPro"/>
</dbReference>
<proteinExistence type="predicted"/>
<evidence type="ECO:0000313" key="12">
    <source>
        <dbReference type="Proteomes" id="UP000266649"/>
    </source>
</evidence>
<dbReference type="SUPFAM" id="SSF52540">
    <property type="entry name" value="P-loop containing nucleoside triphosphate hydrolases"/>
    <property type="match status" value="1"/>
</dbReference>
<evidence type="ECO:0000259" key="10">
    <source>
        <dbReference type="PROSITE" id="PS50929"/>
    </source>
</evidence>
<sequence length="614" mass="65678">MKALRGLAGFIDAFSPAEGMPPQELGPFFRWCLSGAWAPLAVAGAISALAGTTEVVSALILGMVVDAAVGSGPAAFFAEQAGLLALFVVFYLVLRPLTFAASSASNSIIVGPNVMPLVLSRLHRWTLGQSVTFFDNDFAGRIAQKQMQAARAVTDTATEVINTVCFALASVIGSAIFLIAIDAWIGVALLVWLVAYLALIRFFMPRVKGNSAARAAARAMVSGQVVDTITNIKTVKLFAHAAFEDRVALRSMEVFRERSVEFGEISTWFRLSLMTLAGVLPVLLIGGTVLLWQQGGATAGDIAASGAVAMRIAQMTGWVSFTLMSIYTSVGEVEDGMRTLAQPHQLADAPGAVDLPRISGKVDYLDASFAYGRKRGGIDRVTLHIAAGEKIGIVGASGAGKSTLVALLLRLYDCEKGMVTLDGHDLRGVTQESLRRQIGMVTQETAMFNRSARDNIAYGRPDASEAEIIAAAKQAEAHEFILAMEDHQGRKGYDAYLGERGVKLSGGQRQRIALARAFLKDAPILVLDEATSALDSEVEASIQEALGRVMQGKTVLAIAHRLSTIAEMDRIIVLDQGRIVEEGRHEALLTKGGLYARYWNRQSGGFIVTEEAAE</sequence>
<feature type="transmembrane region" description="Helical" evidence="8">
    <location>
        <begin position="160"/>
        <end position="181"/>
    </location>
</feature>
<feature type="transmembrane region" description="Helical" evidence="8">
    <location>
        <begin position="35"/>
        <end position="62"/>
    </location>
</feature>
<reference evidence="11 12" key="1">
    <citation type="submission" date="2018-09" db="EMBL/GenBank/DDBJ databases">
        <title>Gemmobacter lutimaris sp. nov., a marine bacterium isolated from tidal flat.</title>
        <authorList>
            <person name="Lee D.W."/>
            <person name="Yoo Y."/>
            <person name="Kim J.-J."/>
            <person name="Kim B.S."/>
        </authorList>
    </citation>
    <scope>NUCLEOTIDE SEQUENCE [LARGE SCALE GENOMIC DNA]</scope>
    <source>
        <strain evidence="11 12">YJ-T1-11</strain>
    </source>
</reference>